<organism evidence="2 3">
    <name type="scientific">Rummeliibacillus stabekisii</name>
    <dbReference type="NCBI Taxonomy" id="241244"/>
    <lineage>
        <taxon>Bacteria</taxon>
        <taxon>Bacillati</taxon>
        <taxon>Bacillota</taxon>
        <taxon>Bacilli</taxon>
        <taxon>Bacillales</taxon>
        <taxon>Caryophanaceae</taxon>
        <taxon>Rummeliibacillus</taxon>
    </lineage>
</organism>
<name>A0A143HHZ6_9BACL</name>
<evidence type="ECO:0000313" key="3">
    <source>
        <dbReference type="Proteomes" id="UP000076021"/>
    </source>
</evidence>
<dbReference type="PANTHER" id="PTHR30221:SF1">
    <property type="entry name" value="SMALL-CONDUCTANCE MECHANOSENSITIVE CHANNEL"/>
    <property type="match status" value="1"/>
</dbReference>
<reference evidence="2 3" key="1">
    <citation type="journal article" date="2016" name="Genome Announc.">
        <title>Whole-Genome Sequence of Rummeliibacillus stabekisii Strain PP9 Isolated from Antarctic Soil.</title>
        <authorList>
            <person name="da Mota F.F."/>
            <person name="Vollu R.E."/>
            <person name="Jurelevicius D."/>
            <person name="Seldin L."/>
        </authorList>
    </citation>
    <scope>NUCLEOTIDE SEQUENCE [LARGE SCALE GENOMIC DNA]</scope>
    <source>
        <strain evidence="2 3">PP9</strain>
    </source>
</reference>
<feature type="transmembrane region" description="Helical" evidence="1">
    <location>
        <begin position="297"/>
        <end position="319"/>
    </location>
</feature>
<accession>A0A143HHZ6</accession>
<keyword evidence="1" id="KW-1133">Transmembrane helix</keyword>
<protein>
    <recommendedName>
        <fullName evidence="4">Transporter</fullName>
    </recommendedName>
</protein>
<dbReference type="Proteomes" id="UP000076021">
    <property type="component" value="Chromosome"/>
</dbReference>
<dbReference type="EMBL" id="CP014806">
    <property type="protein sequence ID" value="AMX01111.1"/>
    <property type="molecule type" value="Genomic_DNA"/>
</dbReference>
<feature type="transmembrane region" description="Helical" evidence="1">
    <location>
        <begin position="105"/>
        <end position="122"/>
    </location>
</feature>
<evidence type="ECO:0000256" key="1">
    <source>
        <dbReference type="SAM" id="Phobius"/>
    </source>
</evidence>
<dbReference type="NCBIfam" id="NF033912">
    <property type="entry name" value="msc"/>
    <property type="match status" value="1"/>
</dbReference>
<keyword evidence="1" id="KW-0812">Transmembrane</keyword>
<dbReference type="STRING" id="241244.ATY39_12860"/>
<dbReference type="AlphaFoldDB" id="A0A143HHZ6"/>
<keyword evidence="3" id="KW-1185">Reference proteome</keyword>
<dbReference type="Gene3D" id="1.10.287.1260">
    <property type="match status" value="3"/>
</dbReference>
<reference evidence="3" key="2">
    <citation type="submission" date="2016-03" db="EMBL/GenBank/DDBJ databases">
        <authorList>
            <person name="Ploux O."/>
        </authorList>
    </citation>
    <scope>NUCLEOTIDE SEQUENCE [LARGE SCALE GENOMIC DNA]</scope>
    <source>
        <strain evidence="3">PP9</strain>
    </source>
</reference>
<feature type="transmembrane region" description="Helical" evidence="1">
    <location>
        <begin position="257"/>
        <end position="277"/>
    </location>
</feature>
<dbReference type="KEGG" id="rst:ATY39_12860"/>
<sequence>MWYRVANFIPNILGAILLLVVAWLVATLIQAIFTKGLKKIGASRAMTRAHMATDDRDAYNKLNSIGKILYYLVFILFLPSVLDQLRMNSVANPISNMMDKTLDFLPNLFMAAIILVIGYFVAKFVRNIVSMILGTINIDKWFNKLTKRGNGEVMSPDSKTTLTNVLSNVVFILILIPIVTVALETLGIDSITRPVTAMLNEVLNMIPNIFVAVILILIGIVLARFIGELLSNLLKGTGIDDVSKYLNQKQQSSMPTFDIATIIGKVVQVLIIIFFTVEGLNVLHLEVLQDIGMAVISYLPLLLSALVIILLGFIGSTLLGNYIHQATGNRLFGGIVKYAILIMAIFMALSQLHFGTSIVNLAFLFVIAGLSVAFALSFGLGGREFASRQLQRFEAKMEKESKNSKDE</sequence>
<feature type="transmembrane region" description="Helical" evidence="1">
    <location>
        <begin position="68"/>
        <end position="85"/>
    </location>
</feature>
<gene>
    <name evidence="2" type="ORF">ATY39_12860</name>
</gene>
<feature type="transmembrane region" description="Helical" evidence="1">
    <location>
        <begin position="165"/>
        <end position="186"/>
    </location>
</feature>
<proteinExistence type="predicted"/>
<feature type="transmembrane region" description="Helical" evidence="1">
    <location>
        <begin position="331"/>
        <end position="352"/>
    </location>
</feature>
<feature type="transmembrane region" description="Helical" evidence="1">
    <location>
        <begin position="206"/>
        <end position="226"/>
    </location>
</feature>
<dbReference type="OrthoDB" id="1411407at2"/>
<dbReference type="Pfam" id="PF05552">
    <property type="entry name" value="MS_channel_1st_1"/>
    <property type="match status" value="3"/>
</dbReference>
<dbReference type="PANTHER" id="PTHR30221">
    <property type="entry name" value="SMALL-CONDUCTANCE MECHANOSENSITIVE CHANNEL"/>
    <property type="match status" value="1"/>
</dbReference>
<evidence type="ECO:0008006" key="4">
    <source>
        <dbReference type="Google" id="ProtNLM"/>
    </source>
</evidence>
<keyword evidence="1" id="KW-0472">Membrane</keyword>
<dbReference type="InterPro" id="IPR045275">
    <property type="entry name" value="MscS_archaea/bacteria_type"/>
</dbReference>
<evidence type="ECO:0000313" key="2">
    <source>
        <dbReference type="EMBL" id="AMX01111.1"/>
    </source>
</evidence>
<feature type="transmembrane region" description="Helical" evidence="1">
    <location>
        <begin position="12"/>
        <end position="33"/>
    </location>
</feature>
<dbReference type="InterPro" id="IPR008910">
    <property type="entry name" value="MSC_TM_helix"/>
</dbReference>
<feature type="transmembrane region" description="Helical" evidence="1">
    <location>
        <begin position="358"/>
        <end position="382"/>
    </location>
</feature>
<dbReference type="GO" id="GO:0008381">
    <property type="term" value="F:mechanosensitive monoatomic ion channel activity"/>
    <property type="evidence" value="ECO:0007669"/>
    <property type="project" value="InterPro"/>
</dbReference>